<sequence>MNALPEDKSQDQFLHYQLGVRLGEGGFGQVYQAWDTKLHRHVAIKYLKNVMAGVDLTREARLAASLQHVAFVKIHALEQTPDGQAIVMELVPGRTLRQILDLEAPGISAVLEIVRQIAQAMQEAHGAGLIHGDLKPSNLMQEPSGAIRILDFGLATQADRDATTSMVQADPQGTIAYMAPEILTGAALSAASDIYALGVILYELLMGKRPFAQLSGLALAAAVIQSNSEQWPWRDDLPLILRQLIRAMTERQPENRIASMQVVVDRINELLAVDPVSMQSASLKIELQKLSHLHVVEEAPLINWRRLSKHWKVGLVVASVAGITFGTWASWPYLVRTELPISSYSAANEMQNGLLLLEQFKQSAQLEKAEQHFQRILENDAKHSGARAGLALAQGFQFMLESDHQELLVNAEKNAQIATEENAFVALSHVAEALVLSLKGQDDAAAKEVERAFSLDPKNVLAWQMRIRFLQKQQQWDQGLTAAKEAVRLFPENVVLLNQLAELHLKLNQNEAALEVYQAALAKNPKLSGLSIGLAQTYVQLKQVDQAQATIQKALQLQADSALYVELGDLSFARGDYVGAAAAFENAVGRGFSNNEDFRLWAKYADTLQWIPGRTDAARSAYTKARDLILNKLEKQTDHLELMSRAALYSAKIGDAKQAQELIVKLGDRIQGKPTALFRVGVTQEILGNRSAAVEAILKAKNLGFSSKLIDADPELVALRRDPTYLGKPAR</sequence>
<dbReference type="Gene3D" id="1.25.40.10">
    <property type="entry name" value="Tetratricopeptide repeat domain"/>
    <property type="match status" value="3"/>
</dbReference>
<organism evidence="8 9">
    <name type="scientific">Undibacterium cyanobacteriorum</name>
    <dbReference type="NCBI Taxonomy" id="3073561"/>
    <lineage>
        <taxon>Bacteria</taxon>
        <taxon>Pseudomonadati</taxon>
        <taxon>Pseudomonadota</taxon>
        <taxon>Betaproteobacteria</taxon>
        <taxon>Burkholderiales</taxon>
        <taxon>Oxalobacteraceae</taxon>
        <taxon>Undibacterium</taxon>
    </lineage>
</organism>
<evidence type="ECO:0000256" key="5">
    <source>
        <dbReference type="PROSITE-ProRule" id="PRU00339"/>
    </source>
</evidence>
<dbReference type="SUPFAM" id="SSF48452">
    <property type="entry name" value="TPR-like"/>
    <property type="match status" value="2"/>
</dbReference>
<dbReference type="Pfam" id="PF14559">
    <property type="entry name" value="TPR_19"/>
    <property type="match status" value="1"/>
</dbReference>
<evidence type="ECO:0000256" key="6">
    <source>
        <dbReference type="PROSITE-ProRule" id="PRU10141"/>
    </source>
</evidence>
<dbReference type="PANTHER" id="PTHR43289:SF6">
    <property type="entry name" value="SERINE_THREONINE-PROTEIN KINASE NEKL-3"/>
    <property type="match status" value="1"/>
</dbReference>
<dbReference type="InterPro" id="IPR019734">
    <property type="entry name" value="TPR_rpt"/>
</dbReference>
<proteinExistence type="predicted"/>
<evidence type="ECO:0000256" key="3">
    <source>
        <dbReference type="ARBA" id="ARBA00022777"/>
    </source>
</evidence>
<dbReference type="RefSeq" id="WP_309481292.1">
    <property type="nucleotide sequence ID" value="NZ_CP133720.1"/>
</dbReference>
<dbReference type="Proteomes" id="UP001181355">
    <property type="component" value="Chromosome"/>
</dbReference>
<evidence type="ECO:0000313" key="9">
    <source>
        <dbReference type="Proteomes" id="UP001181355"/>
    </source>
</evidence>
<keyword evidence="5" id="KW-0802">TPR repeat</keyword>
<dbReference type="PROSITE" id="PS50011">
    <property type="entry name" value="PROTEIN_KINASE_DOM"/>
    <property type="match status" value="1"/>
</dbReference>
<reference evidence="8" key="1">
    <citation type="submission" date="2023-09" db="EMBL/GenBank/DDBJ databases">
        <title>Undibacterium sp. 20NA77.5 isolated from freshwater.</title>
        <authorList>
            <person name="Le V."/>
            <person name="Ko S.-R."/>
            <person name="Ahn C.-Y."/>
            <person name="Oh H.-M."/>
        </authorList>
    </citation>
    <scope>NUCLEOTIDE SEQUENCE</scope>
    <source>
        <strain evidence="8">20NA77.5</strain>
    </source>
</reference>
<dbReference type="PROSITE" id="PS50005">
    <property type="entry name" value="TPR"/>
    <property type="match status" value="1"/>
</dbReference>
<name>A0ABY9RHM3_9BURK</name>
<keyword evidence="2 6" id="KW-0547">Nucleotide-binding</keyword>
<evidence type="ECO:0000313" key="8">
    <source>
        <dbReference type="EMBL" id="WMW79797.1"/>
    </source>
</evidence>
<protein>
    <submittedName>
        <fullName evidence="8">Protein kinase</fullName>
    </submittedName>
</protein>
<dbReference type="InterPro" id="IPR017441">
    <property type="entry name" value="Protein_kinase_ATP_BS"/>
</dbReference>
<gene>
    <name evidence="8" type="ORF">RF679_14235</name>
</gene>
<dbReference type="InterPro" id="IPR000719">
    <property type="entry name" value="Prot_kinase_dom"/>
</dbReference>
<dbReference type="SUPFAM" id="SSF56112">
    <property type="entry name" value="Protein kinase-like (PK-like)"/>
    <property type="match status" value="1"/>
</dbReference>
<dbReference type="Gene3D" id="1.10.510.10">
    <property type="entry name" value="Transferase(Phosphotransferase) domain 1"/>
    <property type="match status" value="1"/>
</dbReference>
<feature type="domain" description="Protein kinase" evidence="7">
    <location>
        <begin position="16"/>
        <end position="271"/>
    </location>
</feature>
<keyword evidence="1" id="KW-0808">Transferase</keyword>
<evidence type="ECO:0000256" key="1">
    <source>
        <dbReference type="ARBA" id="ARBA00022679"/>
    </source>
</evidence>
<evidence type="ECO:0000256" key="2">
    <source>
        <dbReference type="ARBA" id="ARBA00022741"/>
    </source>
</evidence>
<dbReference type="InterPro" id="IPR011009">
    <property type="entry name" value="Kinase-like_dom_sf"/>
</dbReference>
<dbReference type="GO" id="GO:0016301">
    <property type="term" value="F:kinase activity"/>
    <property type="evidence" value="ECO:0007669"/>
    <property type="project" value="UniProtKB-KW"/>
</dbReference>
<dbReference type="PANTHER" id="PTHR43289">
    <property type="entry name" value="MITOGEN-ACTIVATED PROTEIN KINASE KINASE KINASE 20-RELATED"/>
    <property type="match status" value="1"/>
</dbReference>
<feature type="repeat" description="TPR" evidence="5">
    <location>
        <begin position="494"/>
        <end position="527"/>
    </location>
</feature>
<keyword evidence="4 6" id="KW-0067">ATP-binding</keyword>
<dbReference type="SMART" id="SM00028">
    <property type="entry name" value="TPR"/>
    <property type="match status" value="5"/>
</dbReference>
<keyword evidence="9" id="KW-1185">Reference proteome</keyword>
<dbReference type="SMART" id="SM00220">
    <property type="entry name" value="S_TKc"/>
    <property type="match status" value="1"/>
</dbReference>
<accession>A0ABY9RHM3</accession>
<evidence type="ECO:0000259" key="7">
    <source>
        <dbReference type="PROSITE" id="PS50011"/>
    </source>
</evidence>
<evidence type="ECO:0000256" key="4">
    <source>
        <dbReference type="ARBA" id="ARBA00022840"/>
    </source>
</evidence>
<keyword evidence="3 8" id="KW-0418">Kinase</keyword>
<dbReference type="EMBL" id="CP133720">
    <property type="protein sequence ID" value="WMW79797.1"/>
    <property type="molecule type" value="Genomic_DNA"/>
</dbReference>
<feature type="binding site" evidence="6">
    <location>
        <position position="45"/>
    </location>
    <ligand>
        <name>ATP</name>
        <dbReference type="ChEBI" id="CHEBI:30616"/>
    </ligand>
</feature>
<dbReference type="InterPro" id="IPR011990">
    <property type="entry name" value="TPR-like_helical_dom_sf"/>
</dbReference>
<dbReference type="CDD" id="cd14014">
    <property type="entry name" value="STKc_PknB_like"/>
    <property type="match status" value="1"/>
</dbReference>
<dbReference type="PROSITE" id="PS00107">
    <property type="entry name" value="PROTEIN_KINASE_ATP"/>
    <property type="match status" value="1"/>
</dbReference>
<dbReference type="Pfam" id="PF00069">
    <property type="entry name" value="Pkinase"/>
    <property type="match status" value="1"/>
</dbReference>